<sequence length="313" mass="33515">MRRLGRFFSTLFGMAVLGCTVLAGWALWTGGVFDGAVARELRGSSVYVAPGVELDEAAAERIIGNRRLTVAFLEPGADLREACHSTGNAANGTVLVPLSRAADEYDGYPCTHTTDDLGTGMVIESVIVRGIDQFRDEPLEALKVMAVNYDQLVKAELVPDGARTISPSLPRYLVAAAAIGAVVAGASVLYFGARKAGKLEAGRRESRDAAGDARSLLSASAAVLAQQIIDLDSEYARLSRAVKTGTATSEQRQFLNKYRKLVADYTELLPEITTADGSRTAELAGEVEALIDRGRALARLDRRLRQRAGRSAR</sequence>
<keyword evidence="1" id="KW-0812">Transmembrane</keyword>
<dbReference type="AlphaFoldDB" id="A0A318LL13"/>
<dbReference type="Proteomes" id="UP000247892">
    <property type="component" value="Unassembled WGS sequence"/>
</dbReference>
<feature type="transmembrane region" description="Helical" evidence="1">
    <location>
        <begin position="172"/>
        <end position="193"/>
    </location>
</feature>
<dbReference type="RefSeq" id="WP_110338151.1">
    <property type="nucleotide sequence ID" value="NZ_JBHVKT010000010.1"/>
</dbReference>
<evidence type="ECO:0000313" key="2">
    <source>
        <dbReference type="EMBL" id="PXY34068.1"/>
    </source>
</evidence>
<accession>A0A318LL13</accession>
<feature type="transmembrane region" description="Helical" evidence="1">
    <location>
        <begin position="7"/>
        <end position="28"/>
    </location>
</feature>
<keyword evidence="3" id="KW-1185">Reference proteome</keyword>
<dbReference type="PROSITE" id="PS51257">
    <property type="entry name" value="PROKAR_LIPOPROTEIN"/>
    <property type="match status" value="1"/>
</dbReference>
<organism evidence="2 3">
    <name type="scientific">Prauserella flavalba</name>
    <dbReference type="NCBI Taxonomy" id="1477506"/>
    <lineage>
        <taxon>Bacteria</taxon>
        <taxon>Bacillati</taxon>
        <taxon>Actinomycetota</taxon>
        <taxon>Actinomycetes</taxon>
        <taxon>Pseudonocardiales</taxon>
        <taxon>Pseudonocardiaceae</taxon>
        <taxon>Prauserella</taxon>
    </lineage>
</organism>
<name>A0A318LL13_9PSEU</name>
<reference evidence="2 3" key="1">
    <citation type="submission" date="2016-07" db="EMBL/GenBank/DDBJ databases">
        <title>Draft genome sequence of Prauserella sp. YIM 121212, isolated from alkaline soil.</title>
        <authorList>
            <person name="Ruckert C."/>
            <person name="Albersmeier A."/>
            <person name="Jiang C.-L."/>
            <person name="Jiang Y."/>
            <person name="Kalinowski J."/>
            <person name="Schneider O."/>
            <person name="Winkler A."/>
            <person name="Zotchev S.B."/>
        </authorList>
    </citation>
    <scope>NUCLEOTIDE SEQUENCE [LARGE SCALE GENOMIC DNA]</scope>
    <source>
        <strain evidence="2 3">YIM 121212</strain>
    </source>
</reference>
<evidence type="ECO:0000256" key="1">
    <source>
        <dbReference type="SAM" id="Phobius"/>
    </source>
</evidence>
<protein>
    <submittedName>
        <fullName evidence="2">Uncharacterized protein</fullName>
    </submittedName>
</protein>
<keyword evidence="1" id="KW-0472">Membrane</keyword>
<comment type="caution">
    <text evidence="2">The sequence shown here is derived from an EMBL/GenBank/DDBJ whole genome shotgun (WGS) entry which is preliminary data.</text>
</comment>
<gene>
    <name evidence="2" type="ORF">BA062_17895</name>
</gene>
<dbReference type="OrthoDB" id="3372801at2"/>
<keyword evidence="1" id="KW-1133">Transmembrane helix</keyword>
<dbReference type="EMBL" id="MASU01000006">
    <property type="protein sequence ID" value="PXY34068.1"/>
    <property type="molecule type" value="Genomic_DNA"/>
</dbReference>
<evidence type="ECO:0000313" key="3">
    <source>
        <dbReference type="Proteomes" id="UP000247892"/>
    </source>
</evidence>
<proteinExistence type="predicted"/>